<dbReference type="InterPro" id="IPR055140">
    <property type="entry name" value="Thiolase_C_2"/>
</dbReference>
<evidence type="ECO:0000313" key="3">
    <source>
        <dbReference type="Proteomes" id="UP001202831"/>
    </source>
</evidence>
<comment type="caution">
    <text evidence="2">The sequence shown here is derived from an EMBL/GenBank/DDBJ whole genome shotgun (WGS) entry which is preliminary data.</text>
</comment>
<evidence type="ECO:0000313" key="2">
    <source>
        <dbReference type="EMBL" id="MCL2915505.1"/>
    </source>
</evidence>
<dbReference type="EMBL" id="JAKIKT010000007">
    <property type="protein sequence ID" value="MCL2915505.1"/>
    <property type="molecule type" value="Genomic_DNA"/>
</dbReference>
<dbReference type="RefSeq" id="WP_249250088.1">
    <property type="nucleotide sequence ID" value="NZ_JAKIKT010000007.1"/>
</dbReference>
<gene>
    <name evidence="2" type="ORF">L2725_17260</name>
</gene>
<dbReference type="InterPro" id="IPR016039">
    <property type="entry name" value="Thiolase-like"/>
</dbReference>
<keyword evidence="3" id="KW-1185">Reference proteome</keyword>
<dbReference type="PANTHER" id="PTHR42870">
    <property type="entry name" value="ACETYL-COA C-ACETYLTRANSFERASE"/>
    <property type="match status" value="1"/>
</dbReference>
<protein>
    <submittedName>
        <fullName evidence="2">Thiolase family protein</fullName>
    </submittedName>
</protein>
<accession>A0ABT0NBN1</accession>
<reference evidence="2 3" key="1">
    <citation type="submission" date="2022-01" db="EMBL/GenBank/DDBJ databases">
        <title>Whole genome-based taxonomy of the Shewanellaceae.</title>
        <authorList>
            <person name="Martin-Rodriguez A.J."/>
        </authorList>
    </citation>
    <scope>NUCLEOTIDE SEQUENCE [LARGE SCALE GENOMIC DNA]</scope>
    <source>
        <strain evidence="2 3">DSM 21332</strain>
    </source>
</reference>
<feature type="domain" description="Thiolase C-terminal" evidence="1">
    <location>
        <begin position="257"/>
        <end position="374"/>
    </location>
</feature>
<dbReference type="PIRSF" id="PIRSF000429">
    <property type="entry name" value="Ac-CoA_Ac_transf"/>
    <property type="match status" value="1"/>
</dbReference>
<name>A0ABT0NBN1_9GAMM</name>
<dbReference type="Pfam" id="PF22691">
    <property type="entry name" value="Thiolase_C_1"/>
    <property type="match status" value="1"/>
</dbReference>
<dbReference type="SUPFAM" id="SSF53901">
    <property type="entry name" value="Thiolase-like"/>
    <property type="match status" value="2"/>
</dbReference>
<dbReference type="Proteomes" id="UP001202831">
    <property type="component" value="Unassembled WGS sequence"/>
</dbReference>
<dbReference type="PANTHER" id="PTHR42870:SF1">
    <property type="entry name" value="NON-SPECIFIC LIPID-TRANSFER PROTEIN-LIKE 2"/>
    <property type="match status" value="1"/>
</dbReference>
<sequence>MAERTYIVGIGIHKFGRTPGVSGIQQASIATAAAMEDARIQWEQVEFAFGGSQDAGNADTLLKFKGLSGIPFINVANGCATGGSALISAVNALKSGMGDIGLVTGFDKHEHGAFRVRLSDWGLPDWYGEMGFALTTQFFAMKINRYMHDYGISENALVAVAQKAFYNGSLNPMAWRQQAFSADEIIASPMLNYPLRKYMFCSPSEGAISLIVCNDAGLRKIGSRRAIQIRGCALNSRREGTFEVFTTCNQVANTAPVTTDASRACYEAAGIGPEEVNIAQLQDTESGAEIMHMAETGLCEHGDQEQLILTGKTSLTGSLPINTDGGCLANGEPVGASGLRQIYENVLQLRGEAGKRQVATPKMALSQVYGAPGISCVSLLSV</sequence>
<dbReference type="Gene3D" id="3.40.47.10">
    <property type="match status" value="1"/>
</dbReference>
<evidence type="ECO:0000259" key="1">
    <source>
        <dbReference type="Pfam" id="PF22691"/>
    </source>
</evidence>
<proteinExistence type="predicted"/>
<dbReference type="InterPro" id="IPR002155">
    <property type="entry name" value="Thiolase"/>
</dbReference>
<dbReference type="CDD" id="cd00829">
    <property type="entry name" value="SCP-x_thiolase"/>
    <property type="match status" value="1"/>
</dbReference>
<organism evidence="2 3">
    <name type="scientific">Shewanella corallii</name>
    <dbReference type="NCBI Taxonomy" id="560080"/>
    <lineage>
        <taxon>Bacteria</taxon>
        <taxon>Pseudomonadati</taxon>
        <taxon>Pseudomonadota</taxon>
        <taxon>Gammaproteobacteria</taxon>
        <taxon>Alteromonadales</taxon>
        <taxon>Shewanellaceae</taxon>
        <taxon>Shewanella</taxon>
    </lineage>
</organism>